<evidence type="ECO:0000259" key="1">
    <source>
        <dbReference type="Pfam" id="PF13358"/>
    </source>
</evidence>
<protein>
    <submittedName>
        <fullName evidence="2">DDE superfamily endonuclease</fullName>
    </submittedName>
</protein>
<dbReference type="GO" id="GO:0004519">
    <property type="term" value="F:endonuclease activity"/>
    <property type="evidence" value="ECO:0007669"/>
    <property type="project" value="UniProtKB-KW"/>
</dbReference>
<dbReference type="InterPro" id="IPR038717">
    <property type="entry name" value="Tc1-like_DDE_dom"/>
</dbReference>
<dbReference type="InterPro" id="IPR036397">
    <property type="entry name" value="RNaseH_sf"/>
</dbReference>
<keyword evidence="3" id="KW-1185">Reference proteome</keyword>
<sequence length="104" mass="11950">NSSTHKTSEVKTWLAKHPRFKLHFTPTSASWLNAVEGWFGQLERRALYRGIFTSVGELKSAIKKYIKVHNEKLAKPFRWHKSAEAIMTSVARAKLSLIDNKRAN</sequence>
<keyword evidence="2" id="KW-0255">Endonuclease</keyword>
<keyword evidence="2" id="KW-0378">Hydrolase</keyword>
<dbReference type="AlphaFoldDB" id="A0A1I0ICT8"/>
<evidence type="ECO:0000313" key="3">
    <source>
        <dbReference type="Proteomes" id="UP000198762"/>
    </source>
</evidence>
<feature type="domain" description="Tc1-like transposase DDE" evidence="1">
    <location>
        <begin position="1"/>
        <end position="59"/>
    </location>
</feature>
<feature type="non-terminal residue" evidence="2">
    <location>
        <position position="1"/>
    </location>
</feature>
<dbReference type="Proteomes" id="UP000198762">
    <property type="component" value="Unassembled WGS sequence"/>
</dbReference>
<dbReference type="STRING" id="430453.SAMN04487962_1521"/>
<dbReference type="Pfam" id="PF13358">
    <property type="entry name" value="DDE_3"/>
    <property type="match status" value="1"/>
</dbReference>
<dbReference type="RefSeq" id="WP_218144848.1">
    <property type="nucleotide sequence ID" value="NZ_FOHZ01000052.1"/>
</dbReference>
<reference evidence="3" key="1">
    <citation type="submission" date="2016-10" db="EMBL/GenBank/DDBJ databases">
        <authorList>
            <person name="Varghese N."/>
            <person name="Submissions S."/>
        </authorList>
    </citation>
    <scope>NUCLEOTIDE SEQUENCE [LARGE SCALE GENOMIC DNA]</scope>
    <source>
        <strain evidence="3">CGMCC 1.6489</strain>
    </source>
</reference>
<dbReference type="Gene3D" id="3.30.420.10">
    <property type="entry name" value="Ribonuclease H-like superfamily/Ribonuclease H"/>
    <property type="match status" value="1"/>
</dbReference>
<dbReference type="EMBL" id="FOHZ01000052">
    <property type="protein sequence ID" value="SET93726.1"/>
    <property type="molecule type" value="Genomic_DNA"/>
</dbReference>
<organism evidence="2 3">
    <name type="scientific">Marinobacter segnicrescens</name>
    <dbReference type="NCBI Taxonomy" id="430453"/>
    <lineage>
        <taxon>Bacteria</taxon>
        <taxon>Pseudomonadati</taxon>
        <taxon>Pseudomonadota</taxon>
        <taxon>Gammaproteobacteria</taxon>
        <taxon>Pseudomonadales</taxon>
        <taxon>Marinobacteraceae</taxon>
        <taxon>Marinobacter</taxon>
    </lineage>
</organism>
<accession>A0A1I0ICT8</accession>
<keyword evidence="2" id="KW-0540">Nuclease</keyword>
<proteinExistence type="predicted"/>
<name>A0A1I0ICT8_9GAMM</name>
<evidence type="ECO:0000313" key="2">
    <source>
        <dbReference type="EMBL" id="SET93726.1"/>
    </source>
</evidence>
<dbReference type="GO" id="GO:0003676">
    <property type="term" value="F:nucleic acid binding"/>
    <property type="evidence" value="ECO:0007669"/>
    <property type="project" value="InterPro"/>
</dbReference>
<gene>
    <name evidence="2" type="ORF">SAMN04487962_1521</name>
</gene>